<comment type="similarity">
    <text evidence="2 7">Belongs to the plant cysteine rich small secretory peptide family. Epidermal patterning factor subfamily.</text>
</comment>
<keyword evidence="4 7" id="KW-0964">Secreted</keyword>
<organism evidence="9 10">
    <name type="scientific">Erythranthe guttata</name>
    <name type="common">Yellow monkey flower</name>
    <name type="synonym">Mimulus guttatus</name>
    <dbReference type="NCBI Taxonomy" id="4155"/>
    <lineage>
        <taxon>Eukaryota</taxon>
        <taxon>Viridiplantae</taxon>
        <taxon>Streptophyta</taxon>
        <taxon>Embryophyta</taxon>
        <taxon>Tracheophyta</taxon>
        <taxon>Spermatophyta</taxon>
        <taxon>Magnoliopsida</taxon>
        <taxon>eudicotyledons</taxon>
        <taxon>Gunneridae</taxon>
        <taxon>Pentapetalae</taxon>
        <taxon>asterids</taxon>
        <taxon>lamiids</taxon>
        <taxon>Lamiales</taxon>
        <taxon>Phrymaceae</taxon>
        <taxon>Erythranthe</taxon>
    </lineage>
</organism>
<dbReference type="EMBL" id="KI631456">
    <property type="protein sequence ID" value="EYU27796.1"/>
    <property type="molecule type" value="Genomic_DNA"/>
</dbReference>
<proteinExistence type="inferred from homology"/>
<dbReference type="GO" id="GO:0005576">
    <property type="term" value="C:extracellular region"/>
    <property type="evidence" value="ECO:0007669"/>
    <property type="project" value="UniProtKB-SubCell"/>
</dbReference>
<dbReference type="PANTHER" id="PTHR33109">
    <property type="entry name" value="EPIDERMAL PATTERNING FACTOR-LIKE PROTEIN 4"/>
    <property type="match status" value="1"/>
</dbReference>
<keyword evidence="6" id="KW-1015">Disulfide bond</keyword>
<keyword evidence="10" id="KW-1185">Reference proteome</keyword>
<accession>A0A022QIK3</accession>
<feature type="non-terminal residue" evidence="9">
    <location>
        <position position="1"/>
    </location>
</feature>
<evidence type="ECO:0000256" key="2">
    <source>
        <dbReference type="ARBA" id="ARBA00008127"/>
    </source>
</evidence>
<evidence type="ECO:0000313" key="9">
    <source>
        <dbReference type="EMBL" id="EYU27796.1"/>
    </source>
</evidence>
<dbReference type="Proteomes" id="UP000030748">
    <property type="component" value="Unassembled WGS sequence"/>
</dbReference>
<dbReference type="PANTHER" id="PTHR33109:SF4">
    <property type="entry name" value="EPIDERMAL PATTERNING FACTOR-LIKE PROTEIN 6"/>
    <property type="match status" value="1"/>
</dbReference>
<sequence>CGSNMNDHMQEGTWQQQSTSGEGAGLIGVESSEPPSCQGVCEGCEPCTLVLVRYHPPGAVGTDENFYPEVWRCKCRGRFYVPPEA</sequence>
<evidence type="ECO:0000256" key="1">
    <source>
        <dbReference type="ARBA" id="ARBA00004613"/>
    </source>
</evidence>
<evidence type="ECO:0000256" key="7">
    <source>
        <dbReference type="RuleBase" id="RU367102"/>
    </source>
</evidence>
<name>A0A022QIK3_ERYGU</name>
<comment type="subcellular location">
    <subcellularLocation>
        <location evidence="1 7">Secreted</location>
    </subcellularLocation>
</comment>
<dbReference type="Pfam" id="PF17181">
    <property type="entry name" value="EPF"/>
    <property type="match status" value="1"/>
</dbReference>
<reference evidence="9 10" key="1">
    <citation type="journal article" date="2013" name="Proc. Natl. Acad. Sci. U.S.A.">
        <title>Fine-scale variation in meiotic recombination in Mimulus inferred from population shotgun sequencing.</title>
        <authorList>
            <person name="Hellsten U."/>
            <person name="Wright K.M."/>
            <person name="Jenkins J."/>
            <person name="Shu S."/>
            <person name="Yuan Y."/>
            <person name="Wessler S.R."/>
            <person name="Schmutz J."/>
            <person name="Willis J.H."/>
            <person name="Rokhsar D.S."/>
        </authorList>
    </citation>
    <scope>NUCLEOTIDE SEQUENCE [LARGE SCALE GENOMIC DNA]</scope>
    <source>
        <strain evidence="10">cv. DUN x IM62</strain>
    </source>
</reference>
<keyword evidence="5" id="KW-0732">Signal</keyword>
<evidence type="ECO:0000256" key="5">
    <source>
        <dbReference type="ARBA" id="ARBA00022729"/>
    </source>
</evidence>
<protein>
    <recommendedName>
        <fullName evidence="7">Epidermal patterning factor-like protein</fullName>
    </recommendedName>
</protein>
<comment type="function">
    <text evidence="7">Controls stomatal patterning.</text>
</comment>
<feature type="compositionally biased region" description="Polar residues" evidence="8">
    <location>
        <begin position="1"/>
        <end position="21"/>
    </location>
</feature>
<evidence type="ECO:0000256" key="6">
    <source>
        <dbReference type="ARBA" id="ARBA00023157"/>
    </source>
</evidence>
<evidence type="ECO:0000256" key="3">
    <source>
        <dbReference type="ARBA" id="ARBA00022473"/>
    </source>
</evidence>
<gene>
    <name evidence="9" type="ORF">MIMGU_mgv11b016438mg</name>
</gene>
<feature type="region of interest" description="Disordered" evidence="8">
    <location>
        <begin position="1"/>
        <end position="29"/>
    </location>
</feature>
<dbReference type="AlphaFoldDB" id="A0A022QIK3"/>
<evidence type="ECO:0000256" key="4">
    <source>
        <dbReference type="ARBA" id="ARBA00022525"/>
    </source>
</evidence>
<dbReference type="InterPro" id="IPR039455">
    <property type="entry name" value="EPFL"/>
</dbReference>
<keyword evidence="3 7" id="KW-0217">Developmental protein</keyword>
<dbReference type="GO" id="GO:0010052">
    <property type="term" value="P:guard cell differentiation"/>
    <property type="evidence" value="ECO:0000318"/>
    <property type="project" value="GO_Central"/>
</dbReference>
<evidence type="ECO:0000256" key="8">
    <source>
        <dbReference type="SAM" id="MobiDB-lite"/>
    </source>
</evidence>
<evidence type="ECO:0000313" key="10">
    <source>
        <dbReference type="Proteomes" id="UP000030748"/>
    </source>
</evidence>